<organism evidence="2 3">
    <name type="scientific">Camelus dromedarius</name>
    <name type="common">Dromedary</name>
    <name type="synonym">Arabian camel</name>
    <dbReference type="NCBI Taxonomy" id="9838"/>
    <lineage>
        <taxon>Eukaryota</taxon>
        <taxon>Metazoa</taxon>
        <taxon>Chordata</taxon>
        <taxon>Craniata</taxon>
        <taxon>Vertebrata</taxon>
        <taxon>Euteleostomi</taxon>
        <taxon>Mammalia</taxon>
        <taxon>Eutheria</taxon>
        <taxon>Laurasiatheria</taxon>
        <taxon>Artiodactyla</taxon>
        <taxon>Tylopoda</taxon>
        <taxon>Camelidae</taxon>
        <taxon>Camelus</taxon>
    </lineage>
</organism>
<evidence type="ECO:0000313" key="2">
    <source>
        <dbReference type="EMBL" id="KAB1277155.1"/>
    </source>
</evidence>
<feature type="region of interest" description="Disordered" evidence="1">
    <location>
        <begin position="105"/>
        <end position="141"/>
    </location>
</feature>
<feature type="compositionally biased region" description="Polar residues" evidence="1">
    <location>
        <begin position="131"/>
        <end position="141"/>
    </location>
</feature>
<dbReference type="Proteomes" id="UP000299084">
    <property type="component" value="Unassembled WGS sequence"/>
</dbReference>
<evidence type="ECO:0000313" key="3">
    <source>
        <dbReference type="Proteomes" id="UP000299084"/>
    </source>
</evidence>
<protein>
    <submittedName>
        <fullName evidence="2">Uncharacterized protein</fullName>
    </submittedName>
</protein>
<dbReference type="EMBL" id="JWIN03000006">
    <property type="protein sequence ID" value="KAB1277155.1"/>
    <property type="molecule type" value="Genomic_DNA"/>
</dbReference>
<proteinExistence type="predicted"/>
<name>A0A5N4E1C1_CAMDR</name>
<feature type="region of interest" description="Disordered" evidence="1">
    <location>
        <begin position="1"/>
        <end position="26"/>
    </location>
</feature>
<gene>
    <name evidence="2" type="ORF">Cadr_000005955</name>
</gene>
<feature type="compositionally biased region" description="Basic and acidic residues" evidence="1">
    <location>
        <begin position="270"/>
        <end position="280"/>
    </location>
</feature>
<comment type="caution">
    <text evidence="2">The sequence shown here is derived from an EMBL/GenBank/DDBJ whole genome shotgun (WGS) entry which is preliminary data.</text>
</comment>
<evidence type="ECO:0000256" key="1">
    <source>
        <dbReference type="SAM" id="MobiDB-lite"/>
    </source>
</evidence>
<dbReference type="AlphaFoldDB" id="A0A5N4E1C1"/>
<feature type="compositionally biased region" description="Polar residues" evidence="1">
    <location>
        <begin position="1"/>
        <end position="10"/>
    </location>
</feature>
<reference evidence="2 3" key="1">
    <citation type="journal article" date="2019" name="Mol. Ecol. Resour.">
        <title>Improving Illumina assemblies with Hi-C and long reads: an example with the North African dromedary.</title>
        <authorList>
            <person name="Elbers J.P."/>
            <person name="Rogers M.F."/>
            <person name="Perelman P.L."/>
            <person name="Proskuryakova A.A."/>
            <person name="Serdyukova N.A."/>
            <person name="Johnson W.E."/>
            <person name="Horin P."/>
            <person name="Corander J."/>
            <person name="Murphy D."/>
            <person name="Burger P.A."/>
        </authorList>
    </citation>
    <scope>NUCLEOTIDE SEQUENCE [LARGE SCALE GENOMIC DNA]</scope>
    <source>
        <strain evidence="2">Drom800</strain>
        <tissue evidence="2">Blood</tissue>
    </source>
</reference>
<feature type="compositionally biased region" description="Basic and acidic residues" evidence="1">
    <location>
        <begin position="290"/>
        <end position="303"/>
    </location>
</feature>
<accession>A0A5N4E1C1</accession>
<feature type="region of interest" description="Disordered" evidence="1">
    <location>
        <begin position="267"/>
        <end position="303"/>
    </location>
</feature>
<sequence>MLLTLSSAASARTPGMRPLPVSLPPKQAGLPPAGLLTSRGTLHRCSTSAAPALLFPVFLGTGWVTCHMPGVIPASASQQAPNMTRFSYPGVAGGEAAGKQLHIPVPYTGKVPTPTKAESASPVRGEGTEGTPATCTETHSGLSLCREPGRRARKVKTARGCPKITGKTLQRKAECPWKGSKQLSKDTANCPNIYRGAVLCVPHQELRGAVPPGSHVVCVVVTRSSWPVVGHGTEREQRHSCPVCGFSKSAYHGCQSLNWPTFLKGPRGTNKCERKSERRLGQRRAGSRLRPRDLPSRSDIRSDIHPHKINKLARCQLHPTHIKSYCCLRPTGCSPRPVV</sequence>
<keyword evidence="3" id="KW-1185">Reference proteome</keyword>